<evidence type="ECO:0000256" key="6">
    <source>
        <dbReference type="SAM" id="MobiDB-lite"/>
    </source>
</evidence>
<dbReference type="PANTHER" id="PTHR43390:SF1">
    <property type="entry name" value="CHLOROPLAST PROCESSING PEPTIDASE"/>
    <property type="match status" value="1"/>
</dbReference>
<accession>A0ABV3BM94</accession>
<feature type="domain" description="Peptidase S26" evidence="7">
    <location>
        <begin position="54"/>
        <end position="215"/>
    </location>
</feature>
<dbReference type="InterPro" id="IPR000223">
    <property type="entry name" value="Pept_S26A_signal_pept_1"/>
</dbReference>
<comment type="subcellular location">
    <subcellularLocation>
        <location evidence="1">Cell membrane</location>
        <topology evidence="1">Single-pass type II membrane protein</topology>
    </subcellularLocation>
    <subcellularLocation>
        <location evidence="5">Membrane</location>
        <topology evidence="5">Single-pass type II membrane protein</topology>
    </subcellularLocation>
</comment>
<evidence type="ECO:0000256" key="1">
    <source>
        <dbReference type="ARBA" id="ARBA00004401"/>
    </source>
</evidence>
<evidence type="ECO:0000313" key="9">
    <source>
        <dbReference type="Proteomes" id="UP001551176"/>
    </source>
</evidence>
<evidence type="ECO:0000256" key="3">
    <source>
        <dbReference type="ARBA" id="ARBA00022670"/>
    </source>
</evidence>
<evidence type="ECO:0000256" key="2">
    <source>
        <dbReference type="ARBA" id="ARBA00009370"/>
    </source>
</evidence>
<dbReference type="NCBIfam" id="TIGR02227">
    <property type="entry name" value="sigpep_I_bact"/>
    <property type="match status" value="1"/>
</dbReference>
<comment type="caution">
    <text evidence="8">The sequence shown here is derived from an EMBL/GenBank/DDBJ whole genome shotgun (WGS) entry which is preliminary data.</text>
</comment>
<dbReference type="Proteomes" id="UP001551176">
    <property type="component" value="Unassembled WGS sequence"/>
</dbReference>
<organism evidence="8 9">
    <name type="scientific">Streptomyces atriruber</name>
    <dbReference type="NCBI Taxonomy" id="545121"/>
    <lineage>
        <taxon>Bacteria</taxon>
        <taxon>Bacillati</taxon>
        <taxon>Actinomycetota</taxon>
        <taxon>Actinomycetes</taxon>
        <taxon>Kitasatosporales</taxon>
        <taxon>Streptomycetaceae</taxon>
        <taxon>Streptomyces</taxon>
    </lineage>
</organism>
<gene>
    <name evidence="8" type="primary">lepB</name>
    <name evidence="8" type="ORF">ABZ921_16045</name>
</gene>
<reference evidence="8 9" key="1">
    <citation type="submission" date="2024-06" db="EMBL/GenBank/DDBJ databases">
        <title>The Natural Products Discovery Center: Release of the First 8490 Sequenced Strains for Exploring Actinobacteria Biosynthetic Diversity.</title>
        <authorList>
            <person name="Kalkreuter E."/>
            <person name="Kautsar S.A."/>
            <person name="Yang D."/>
            <person name="Bader C.D."/>
            <person name="Teijaro C.N."/>
            <person name="Fluegel L."/>
            <person name="Davis C.M."/>
            <person name="Simpson J.R."/>
            <person name="Lauterbach L."/>
            <person name="Steele A.D."/>
            <person name="Gui C."/>
            <person name="Meng S."/>
            <person name="Li G."/>
            <person name="Viehrig K."/>
            <person name="Ye F."/>
            <person name="Su P."/>
            <person name="Kiefer A.F."/>
            <person name="Nichols A."/>
            <person name="Cepeda A.J."/>
            <person name="Yan W."/>
            <person name="Fan B."/>
            <person name="Jiang Y."/>
            <person name="Adhikari A."/>
            <person name="Zheng C.-J."/>
            <person name="Schuster L."/>
            <person name="Cowan T.M."/>
            <person name="Smanski M.J."/>
            <person name="Chevrette M.G."/>
            <person name="De Carvalho L.P.S."/>
            <person name="Shen B."/>
        </authorList>
    </citation>
    <scope>NUCLEOTIDE SEQUENCE [LARGE SCALE GENOMIC DNA]</scope>
    <source>
        <strain evidence="8 9">NPDC046838</strain>
    </source>
</reference>
<dbReference type="InterPro" id="IPR036286">
    <property type="entry name" value="LexA/Signal_pep-like_sf"/>
</dbReference>
<sequence>MDTEAQHTERDRSSTPSDSGDVPHVAEASEETEERSRSVFARLVDRLPGGGLTLTFLLCLGALLLVSAFVVQPFQIPSGSMEPAFRSGDRVLVNKLAYRFGSEPQRGDAVVFDGRGYFGEADYIKRVVGTGGDRVVCCDKRGRVEVNGEPIDEPYLYPGDVASRVPFDVVVPEDSLFLLGDHRSDSRDSRDHLGQPGGGMIPVDAVIGRADWIAWPVGRWTSLERPDSYARVPAPGGAHG</sequence>
<dbReference type="EC" id="3.4.21.89" evidence="5"/>
<dbReference type="Pfam" id="PF10502">
    <property type="entry name" value="Peptidase_S26"/>
    <property type="match status" value="1"/>
</dbReference>
<dbReference type="PROSITE" id="PS00501">
    <property type="entry name" value="SPASE_I_1"/>
    <property type="match status" value="1"/>
</dbReference>
<dbReference type="InterPro" id="IPR019533">
    <property type="entry name" value="Peptidase_S26"/>
</dbReference>
<dbReference type="GO" id="GO:0009003">
    <property type="term" value="F:signal peptidase activity"/>
    <property type="evidence" value="ECO:0007669"/>
    <property type="project" value="UniProtKB-EC"/>
</dbReference>
<evidence type="ECO:0000256" key="4">
    <source>
        <dbReference type="ARBA" id="ARBA00022801"/>
    </source>
</evidence>
<dbReference type="Gene3D" id="2.10.109.10">
    <property type="entry name" value="Umud Fragment, subunit A"/>
    <property type="match status" value="1"/>
</dbReference>
<keyword evidence="5" id="KW-1133">Transmembrane helix</keyword>
<dbReference type="CDD" id="cd06530">
    <property type="entry name" value="S26_SPase_I"/>
    <property type="match status" value="1"/>
</dbReference>
<dbReference type="InterPro" id="IPR019756">
    <property type="entry name" value="Pept_S26A_signal_pept_1_Ser-AS"/>
</dbReference>
<feature type="transmembrane region" description="Helical" evidence="5">
    <location>
        <begin position="52"/>
        <end position="71"/>
    </location>
</feature>
<dbReference type="PRINTS" id="PR00727">
    <property type="entry name" value="LEADERPTASE"/>
</dbReference>
<proteinExistence type="inferred from homology"/>
<comment type="similarity">
    <text evidence="2 5">Belongs to the peptidase S26 family.</text>
</comment>
<keyword evidence="5" id="KW-0812">Transmembrane</keyword>
<feature type="region of interest" description="Disordered" evidence="6">
    <location>
        <begin position="1"/>
        <end position="33"/>
    </location>
</feature>
<protein>
    <recommendedName>
        <fullName evidence="5">Signal peptidase I</fullName>
        <ecNumber evidence="5">3.4.21.89</ecNumber>
    </recommendedName>
</protein>
<evidence type="ECO:0000259" key="7">
    <source>
        <dbReference type="Pfam" id="PF10502"/>
    </source>
</evidence>
<keyword evidence="5" id="KW-0472">Membrane</keyword>
<evidence type="ECO:0000256" key="5">
    <source>
        <dbReference type="RuleBase" id="RU362042"/>
    </source>
</evidence>
<comment type="catalytic activity">
    <reaction evidence="5">
        <text>Cleavage of hydrophobic, N-terminal signal or leader sequences from secreted and periplasmic proteins.</text>
        <dbReference type="EC" id="3.4.21.89"/>
    </reaction>
</comment>
<dbReference type="SUPFAM" id="SSF51306">
    <property type="entry name" value="LexA/Signal peptidase"/>
    <property type="match status" value="1"/>
</dbReference>
<feature type="compositionally biased region" description="Basic and acidic residues" evidence="6">
    <location>
        <begin position="1"/>
        <end position="13"/>
    </location>
</feature>
<evidence type="ECO:0000313" key="8">
    <source>
        <dbReference type="EMBL" id="MEU6822139.1"/>
    </source>
</evidence>
<keyword evidence="9" id="KW-1185">Reference proteome</keyword>
<dbReference type="PANTHER" id="PTHR43390">
    <property type="entry name" value="SIGNAL PEPTIDASE I"/>
    <property type="match status" value="1"/>
</dbReference>
<dbReference type="RefSeq" id="WP_359348905.1">
    <property type="nucleotide sequence ID" value="NZ_JBEYXV010000007.1"/>
</dbReference>
<keyword evidence="4 5" id="KW-0378">Hydrolase</keyword>
<name>A0ABV3BM94_9ACTN</name>
<dbReference type="EMBL" id="JBEYXV010000007">
    <property type="protein sequence ID" value="MEU6822139.1"/>
    <property type="molecule type" value="Genomic_DNA"/>
</dbReference>
<keyword evidence="3 5" id="KW-0645">Protease</keyword>